<dbReference type="SUPFAM" id="SSF50370">
    <property type="entry name" value="Ricin B-like lectins"/>
    <property type="match status" value="1"/>
</dbReference>
<evidence type="ECO:0000313" key="2">
    <source>
        <dbReference type="Proteomes" id="UP000623467"/>
    </source>
</evidence>
<dbReference type="EMBL" id="JACAZH010000012">
    <property type="protein sequence ID" value="KAF7353300.1"/>
    <property type="molecule type" value="Genomic_DNA"/>
</dbReference>
<gene>
    <name evidence="1" type="ORF">MSAN_01518000</name>
</gene>
<accession>A0A8H6Y820</accession>
<sequence length="153" mass="16537">MVAPICSVQALVFITNFQGNVLHLANDINPTARPIVAMPRAIPTIPNQLWDFIPINFPTDSQFIVESSQQTQPPGIFLGVQTPTTPEFMQASGQGSSLTFSLQCINSTATAITDVNSGLALTAWPIIGTEFSTPVTFETFTEAPNQIWNLVAE</sequence>
<protein>
    <submittedName>
        <fullName evidence="1">Uncharacterized protein</fullName>
    </submittedName>
</protein>
<dbReference type="InterPro" id="IPR035992">
    <property type="entry name" value="Ricin_B-like_lectins"/>
</dbReference>
<proteinExistence type="predicted"/>
<dbReference type="AlphaFoldDB" id="A0A8H6Y820"/>
<dbReference type="OrthoDB" id="2852702at2759"/>
<reference evidence="1" key="1">
    <citation type="submission" date="2020-05" db="EMBL/GenBank/DDBJ databases">
        <title>Mycena genomes resolve the evolution of fungal bioluminescence.</title>
        <authorList>
            <person name="Tsai I.J."/>
        </authorList>
    </citation>
    <scope>NUCLEOTIDE SEQUENCE</scope>
    <source>
        <strain evidence="1">160909Yilan</strain>
    </source>
</reference>
<name>A0A8H6Y820_9AGAR</name>
<comment type="caution">
    <text evidence="1">The sequence shown here is derived from an EMBL/GenBank/DDBJ whole genome shotgun (WGS) entry which is preliminary data.</text>
</comment>
<evidence type="ECO:0000313" key="1">
    <source>
        <dbReference type="EMBL" id="KAF7353300.1"/>
    </source>
</evidence>
<keyword evidence="2" id="KW-1185">Reference proteome</keyword>
<organism evidence="1 2">
    <name type="scientific">Mycena sanguinolenta</name>
    <dbReference type="NCBI Taxonomy" id="230812"/>
    <lineage>
        <taxon>Eukaryota</taxon>
        <taxon>Fungi</taxon>
        <taxon>Dikarya</taxon>
        <taxon>Basidiomycota</taxon>
        <taxon>Agaricomycotina</taxon>
        <taxon>Agaricomycetes</taxon>
        <taxon>Agaricomycetidae</taxon>
        <taxon>Agaricales</taxon>
        <taxon>Marasmiineae</taxon>
        <taxon>Mycenaceae</taxon>
        <taxon>Mycena</taxon>
    </lineage>
</organism>
<dbReference type="Proteomes" id="UP000623467">
    <property type="component" value="Unassembled WGS sequence"/>
</dbReference>